<dbReference type="SUPFAM" id="SSF55961">
    <property type="entry name" value="Bet v1-like"/>
    <property type="match status" value="1"/>
</dbReference>
<dbReference type="Proteomes" id="UP000565715">
    <property type="component" value="Unassembled WGS sequence"/>
</dbReference>
<evidence type="ECO:0000256" key="9">
    <source>
        <dbReference type="ARBA" id="ARBA00023221"/>
    </source>
</evidence>
<accession>A0A846XF20</accession>
<dbReference type="Gene3D" id="2.102.10.10">
    <property type="entry name" value="Rieske [2Fe-2S] iron-sulphur domain"/>
    <property type="match status" value="1"/>
</dbReference>
<dbReference type="GO" id="GO:0016042">
    <property type="term" value="P:lipid catabolic process"/>
    <property type="evidence" value="ECO:0007669"/>
    <property type="project" value="UniProtKB-KW"/>
</dbReference>
<dbReference type="PANTHER" id="PTHR21266">
    <property type="entry name" value="IRON-SULFUR DOMAIN CONTAINING PROTEIN"/>
    <property type="match status" value="1"/>
</dbReference>
<keyword evidence="2" id="KW-0001">2Fe-2S</keyword>
<evidence type="ECO:0000256" key="3">
    <source>
        <dbReference type="ARBA" id="ARBA00022723"/>
    </source>
</evidence>
<keyword evidence="15" id="KW-1185">Reference proteome</keyword>
<evidence type="ECO:0000256" key="10">
    <source>
        <dbReference type="ARBA" id="ARBA00030944"/>
    </source>
</evidence>
<dbReference type="PROSITE" id="PS51296">
    <property type="entry name" value="RIESKE"/>
    <property type="match status" value="1"/>
</dbReference>
<protein>
    <recommendedName>
        <fullName evidence="10">Rieske-type oxygenase</fullName>
    </recommendedName>
</protein>
<dbReference type="InterPro" id="IPR017941">
    <property type="entry name" value="Rieske_2Fe-2S"/>
</dbReference>
<evidence type="ECO:0000256" key="8">
    <source>
        <dbReference type="ARBA" id="ARBA00023098"/>
    </source>
</evidence>
<comment type="subunit">
    <text evidence="11">Homotrimer. The two-component system 3-ketosteroid-9-alpha-monooxygenase is composed of an oxygenase component KshA and a reductase component KshB.</text>
</comment>
<dbReference type="AlphaFoldDB" id="A0A846XF20"/>
<evidence type="ECO:0000256" key="4">
    <source>
        <dbReference type="ARBA" id="ARBA00022963"/>
    </source>
</evidence>
<dbReference type="InterPro" id="IPR050584">
    <property type="entry name" value="Cholesterol_7-desaturase"/>
</dbReference>
<keyword evidence="8" id="KW-0443">Lipid metabolism</keyword>
<dbReference type="GO" id="GO:0016705">
    <property type="term" value="F:oxidoreductase activity, acting on paired donors, with incorporation or reduction of molecular oxygen"/>
    <property type="evidence" value="ECO:0007669"/>
    <property type="project" value="UniProtKB-ARBA"/>
</dbReference>
<comment type="caution">
    <text evidence="14">The sequence shown here is derived from an EMBL/GenBank/DDBJ whole genome shotgun (WGS) entry which is preliminary data.</text>
</comment>
<keyword evidence="5" id="KW-0560">Oxidoreductase</keyword>
<dbReference type="SUPFAM" id="SSF50022">
    <property type="entry name" value="ISP domain"/>
    <property type="match status" value="1"/>
</dbReference>
<evidence type="ECO:0000256" key="11">
    <source>
        <dbReference type="ARBA" id="ARBA00046982"/>
    </source>
</evidence>
<evidence type="ECO:0000256" key="1">
    <source>
        <dbReference type="ARBA" id="ARBA00001962"/>
    </source>
</evidence>
<dbReference type="GO" id="GO:0046872">
    <property type="term" value="F:metal ion binding"/>
    <property type="evidence" value="ECO:0007669"/>
    <property type="project" value="UniProtKB-KW"/>
</dbReference>
<keyword evidence="9" id="KW-0753">Steroid metabolism</keyword>
<keyword evidence="4" id="KW-0442">Lipid degradation</keyword>
<dbReference type="InterPro" id="IPR045605">
    <property type="entry name" value="KshA-like_C"/>
</dbReference>
<keyword evidence="6" id="KW-0408">Iron</keyword>
<dbReference type="Pfam" id="PF19298">
    <property type="entry name" value="KshA_C"/>
    <property type="match status" value="1"/>
</dbReference>
<keyword evidence="7" id="KW-0411">Iron-sulfur</keyword>
<reference evidence="14 15" key="1">
    <citation type="submission" date="2020-04" db="EMBL/GenBank/DDBJ databases">
        <title>MicrobeNet Type strains.</title>
        <authorList>
            <person name="Nicholson A.C."/>
        </authorList>
    </citation>
    <scope>NUCLEOTIDE SEQUENCE [LARGE SCALE GENOMIC DNA]</scope>
    <source>
        <strain evidence="14 15">DSM 45078</strain>
    </source>
</reference>
<dbReference type="Gene3D" id="3.90.380.10">
    <property type="entry name" value="Naphthalene 1,2-dioxygenase Alpha Subunit, Chain A, domain 1"/>
    <property type="match status" value="1"/>
</dbReference>
<name>A0A846XF20_9NOCA</name>
<evidence type="ECO:0000313" key="15">
    <source>
        <dbReference type="Proteomes" id="UP000565715"/>
    </source>
</evidence>
<evidence type="ECO:0000259" key="13">
    <source>
        <dbReference type="PROSITE" id="PS51296"/>
    </source>
</evidence>
<feature type="region of interest" description="Disordered" evidence="12">
    <location>
        <begin position="325"/>
        <end position="348"/>
    </location>
</feature>
<proteinExistence type="predicted"/>
<organism evidence="14 15">
    <name type="scientific">Nocardia speluncae</name>
    <dbReference type="NCBI Taxonomy" id="419477"/>
    <lineage>
        <taxon>Bacteria</taxon>
        <taxon>Bacillati</taxon>
        <taxon>Actinomycetota</taxon>
        <taxon>Actinomycetes</taxon>
        <taxon>Mycobacteriales</taxon>
        <taxon>Nocardiaceae</taxon>
        <taxon>Nocardia</taxon>
    </lineage>
</organism>
<feature type="compositionally biased region" description="Low complexity" evidence="12">
    <location>
        <begin position="337"/>
        <end position="348"/>
    </location>
</feature>
<evidence type="ECO:0000256" key="5">
    <source>
        <dbReference type="ARBA" id="ARBA00023002"/>
    </source>
</evidence>
<evidence type="ECO:0000256" key="12">
    <source>
        <dbReference type="SAM" id="MobiDB-lite"/>
    </source>
</evidence>
<dbReference type="GO" id="GO:0008203">
    <property type="term" value="P:cholesterol metabolic process"/>
    <property type="evidence" value="ECO:0007669"/>
    <property type="project" value="InterPro"/>
</dbReference>
<dbReference type="EMBL" id="JAAXOO010000002">
    <property type="protein sequence ID" value="NKY33306.1"/>
    <property type="molecule type" value="Genomic_DNA"/>
</dbReference>
<feature type="domain" description="Rieske" evidence="13">
    <location>
        <begin position="13"/>
        <end position="116"/>
    </location>
</feature>
<evidence type="ECO:0000256" key="6">
    <source>
        <dbReference type="ARBA" id="ARBA00023004"/>
    </source>
</evidence>
<comment type="cofactor">
    <cofactor evidence="1">
        <name>Fe cation</name>
        <dbReference type="ChEBI" id="CHEBI:24875"/>
    </cofactor>
</comment>
<evidence type="ECO:0000256" key="2">
    <source>
        <dbReference type="ARBA" id="ARBA00022714"/>
    </source>
</evidence>
<dbReference type="PANTHER" id="PTHR21266:SF60">
    <property type="entry name" value="3-KETOSTEROID-9-ALPHA-MONOOXYGENASE, OXYGENASE COMPONENT"/>
    <property type="match status" value="1"/>
</dbReference>
<gene>
    <name evidence="14" type="ORF">HGA13_09515</name>
</gene>
<sequence length="348" mass="38791">MPSMSLSMKPTGWFQIGWSDEIGIGAVSPLRFFGRDLVAYRTDAGRLVVLNAFCEHLGANLAYGGSVHGDEIQCPFHGWRWNPLGRNTCIPYQDKPNRARRIGTWTTVERDGAMFLWHDADGREPDHEVPSVFELFPGSGPAEDYHPARSEGTFSESDLAIHPQYVIENGVDFAHFKYVHRADELPEVTRREFGEHDFRTRLALKFKRKKADGAVEEVQGSVDAAILGVGLGYSYAAGAGRVCSLTSVTPIDDEKSMLWFSGWVSKEDEDEATVRGRQRSAIAQVRADLAIWRHQRYTEPPGLATAEAAGFRDLRQWARRFYPEGHRGHAAEDQRAATDAQAGDGAAR</sequence>
<dbReference type="GO" id="GO:0005737">
    <property type="term" value="C:cytoplasm"/>
    <property type="evidence" value="ECO:0007669"/>
    <property type="project" value="TreeGrafter"/>
</dbReference>
<evidence type="ECO:0000313" key="14">
    <source>
        <dbReference type="EMBL" id="NKY33306.1"/>
    </source>
</evidence>
<evidence type="ECO:0000256" key="7">
    <source>
        <dbReference type="ARBA" id="ARBA00023014"/>
    </source>
</evidence>
<feature type="compositionally biased region" description="Basic and acidic residues" evidence="12">
    <location>
        <begin position="325"/>
        <end position="336"/>
    </location>
</feature>
<dbReference type="RefSeq" id="WP_068040106.1">
    <property type="nucleotide sequence ID" value="NZ_JAAXOO010000002.1"/>
</dbReference>
<keyword evidence="3" id="KW-0479">Metal-binding</keyword>
<dbReference type="Pfam" id="PF00355">
    <property type="entry name" value="Rieske"/>
    <property type="match status" value="1"/>
</dbReference>
<dbReference type="InterPro" id="IPR036922">
    <property type="entry name" value="Rieske_2Fe-2S_sf"/>
</dbReference>
<dbReference type="GO" id="GO:0051537">
    <property type="term" value="F:2 iron, 2 sulfur cluster binding"/>
    <property type="evidence" value="ECO:0007669"/>
    <property type="project" value="UniProtKB-KW"/>
</dbReference>
<dbReference type="GO" id="GO:0004497">
    <property type="term" value="F:monooxygenase activity"/>
    <property type="evidence" value="ECO:0007669"/>
    <property type="project" value="UniProtKB-ARBA"/>
</dbReference>